<dbReference type="Pfam" id="PF01738">
    <property type="entry name" value="DLH"/>
    <property type="match status" value="1"/>
</dbReference>
<gene>
    <name evidence="2" type="ORF">D3877_10650</name>
</gene>
<dbReference type="EMBL" id="QYUL01000001">
    <property type="protein sequence ID" value="RJF84919.1"/>
    <property type="molecule type" value="Genomic_DNA"/>
</dbReference>
<reference evidence="2 3" key="1">
    <citation type="submission" date="2018-09" db="EMBL/GenBank/DDBJ databases">
        <authorList>
            <person name="Zhu H."/>
        </authorList>
    </citation>
    <scope>NUCLEOTIDE SEQUENCE [LARGE SCALE GENOMIC DNA]</scope>
    <source>
        <strain evidence="2 3">K2W22B-5</strain>
    </source>
</reference>
<accession>A0A418W4I7</accession>
<dbReference type="SUPFAM" id="SSF53474">
    <property type="entry name" value="alpha/beta-Hydrolases"/>
    <property type="match status" value="1"/>
</dbReference>
<organism evidence="2 3">
    <name type="scientific">Azospirillum cavernae</name>
    <dbReference type="NCBI Taxonomy" id="2320860"/>
    <lineage>
        <taxon>Bacteria</taxon>
        <taxon>Pseudomonadati</taxon>
        <taxon>Pseudomonadota</taxon>
        <taxon>Alphaproteobacteria</taxon>
        <taxon>Rhodospirillales</taxon>
        <taxon>Azospirillaceae</taxon>
        <taxon>Azospirillum</taxon>
    </lineage>
</organism>
<proteinExistence type="predicted"/>
<keyword evidence="3" id="KW-1185">Reference proteome</keyword>
<dbReference type="GO" id="GO:0016787">
    <property type="term" value="F:hydrolase activity"/>
    <property type="evidence" value="ECO:0007669"/>
    <property type="project" value="UniProtKB-KW"/>
</dbReference>
<keyword evidence="2" id="KW-0378">Hydrolase</keyword>
<dbReference type="InterPro" id="IPR029058">
    <property type="entry name" value="AB_hydrolase_fold"/>
</dbReference>
<feature type="domain" description="Dienelactone hydrolase" evidence="1">
    <location>
        <begin position="75"/>
        <end position="282"/>
    </location>
</feature>
<sequence>MDQRIIDLYDEYTHAPLARRVFLERLTALVGGAAAIPAILASIEPNYANAALVAEDDGRIAAAKITYPGAGGDVAGYLARPKALDKAPAVIVIHENRGLNAYVEDVARRLAAAGFLALAPDLLSPLGGTPSDPDKARDLIGQLDAGKTVANLTATVAFLGAHANATGKVGAVGFCWGGGMVNRLAIAAPDLKAGVAFYGPTPDLTAVGGIKAALLLHYAGLDQRINATVPAYDEALTKAGVAHQIHMYDGVNHAFHNDTSAERYNKDAAELAWTRSLDFLKAKLA</sequence>
<dbReference type="Proteomes" id="UP000283458">
    <property type="component" value="Unassembled WGS sequence"/>
</dbReference>
<dbReference type="OrthoDB" id="9771666at2"/>
<dbReference type="RefSeq" id="WP_119830552.1">
    <property type="nucleotide sequence ID" value="NZ_QYUL01000001.1"/>
</dbReference>
<comment type="caution">
    <text evidence="2">The sequence shown here is derived from an EMBL/GenBank/DDBJ whole genome shotgun (WGS) entry which is preliminary data.</text>
</comment>
<dbReference type="Gene3D" id="3.40.50.1820">
    <property type="entry name" value="alpha/beta hydrolase"/>
    <property type="match status" value="1"/>
</dbReference>
<name>A0A418W4I7_9PROT</name>
<dbReference type="AlphaFoldDB" id="A0A418W4I7"/>
<dbReference type="InterPro" id="IPR002925">
    <property type="entry name" value="Dienelactn_hydro"/>
</dbReference>
<evidence type="ECO:0000259" key="1">
    <source>
        <dbReference type="Pfam" id="PF01738"/>
    </source>
</evidence>
<evidence type="ECO:0000313" key="2">
    <source>
        <dbReference type="EMBL" id="RJF84919.1"/>
    </source>
</evidence>
<evidence type="ECO:0000313" key="3">
    <source>
        <dbReference type="Proteomes" id="UP000283458"/>
    </source>
</evidence>
<dbReference type="InterPro" id="IPR051049">
    <property type="entry name" value="Dienelactone_hydrolase-like"/>
</dbReference>
<protein>
    <submittedName>
        <fullName evidence="2">Dienelactone hydrolase family protein</fullName>
    </submittedName>
</protein>
<dbReference type="PANTHER" id="PTHR46623">
    <property type="entry name" value="CARBOXYMETHYLENEBUTENOLIDASE-RELATED"/>
    <property type="match status" value="1"/>
</dbReference>
<dbReference type="PANTHER" id="PTHR46623:SF6">
    <property type="entry name" value="ALPHA_BETA-HYDROLASES SUPERFAMILY PROTEIN"/>
    <property type="match status" value="1"/>
</dbReference>